<accession>A0A517PSZ3</accession>
<dbReference type="AlphaFoldDB" id="A0A517PSZ3"/>
<evidence type="ECO:0000313" key="1">
    <source>
        <dbReference type="EMBL" id="QDT22489.1"/>
    </source>
</evidence>
<dbReference type="Proteomes" id="UP000320421">
    <property type="component" value="Chromosome"/>
</dbReference>
<sequence length="295" mass="33317">MTHESTNSEYSQISASLFNQKYSFRRSTQLRLWGPEAGAETVRDFCYGLRQEKMTYDWDPDHPQDWTGDSEIDRDINEYKTHLLQFNNQGQRAEPQHAASMSSWGHLIKAAADAEGKLNITVIDDQDSHLFSGYGASPDLYDEIESFFINIPVNSSQEGATCLFLILTAQHLHLLKQLLDTPPEDFPKFVGSKSLEETLVPSAKTPEVQTDEQASSIVAELLEALTKENPDDQELTPEDRKARHLAQFLSHAPGRTGQIIKTGETFRFRPDQVELEHPCPSPAYGGKFWGFLLTK</sequence>
<keyword evidence="2" id="KW-1185">Reference proteome</keyword>
<organism evidence="1 2">
    <name type="scientific">Gimesia chilikensis</name>
    <dbReference type="NCBI Taxonomy" id="2605989"/>
    <lineage>
        <taxon>Bacteria</taxon>
        <taxon>Pseudomonadati</taxon>
        <taxon>Planctomycetota</taxon>
        <taxon>Planctomycetia</taxon>
        <taxon>Planctomycetales</taxon>
        <taxon>Planctomycetaceae</taxon>
        <taxon>Gimesia</taxon>
    </lineage>
</organism>
<dbReference type="EMBL" id="CP036266">
    <property type="protein sequence ID" value="QDT22489.1"/>
    <property type="molecule type" value="Genomic_DNA"/>
</dbReference>
<gene>
    <name evidence="1" type="ORF">HG66A1_42970</name>
</gene>
<name>A0A517PSZ3_9PLAN</name>
<proteinExistence type="predicted"/>
<evidence type="ECO:0000313" key="2">
    <source>
        <dbReference type="Proteomes" id="UP000320421"/>
    </source>
</evidence>
<protein>
    <submittedName>
        <fullName evidence="1">Uncharacterized protein</fullName>
    </submittedName>
</protein>
<reference evidence="1 2" key="1">
    <citation type="submission" date="2019-02" db="EMBL/GenBank/DDBJ databases">
        <title>Deep-cultivation of Planctomycetes and their phenomic and genomic characterization uncovers novel biology.</title>
        <authorList>
            <person name="Wiegand S."/>
            <person name="Jogler M."/>
            <person name="Boedeker C."/>
            <person name="Pinto D."/>
            <person name="Vollmers J."/>
            <person name="Rivas-Marin E."/>
            <person name="Kohn T."/>
            <person name="Peeters S.H."/>
            <person name="Heuer A."/>
            <person name="Rast P."/>
            <person name="Oberbeckmann S."/>
            <person name="Bunk B."/>
            <person name="Jeske O."/>
            <person name="Meyerdierks A."/>
            <person name="Storesund J.E."/>
            <person name="Kallscheuer N."/>
            <person name="Luecker S."/>
            <person name="Lage O.M."/>
            <person name="Pohl T."/>
            <person name="Merkel B.J."/>
            <person name="Hornburger P."/>
            <person name="Mueller R.-W."/>
            <person name="Bruemmer F."/>
            <person name="Labrenz M."/>
            <person name="Spormann A.M."/>
            <person name="Op den Camp H."/>
            <person name="Overmann J."/>
            <person name="Amann R."/>
            <person name="Jetten M.S.M."/>
            <person name="Mascher T."/>
            <person name="Medema M.H."/>
            <person name="Devos D.P."/>
            <person name="Kaster A.-K."/>
            <person name="Ovreas L."/>
            <person name="Rohde M."/>
            <person name="Galperin M.Y."/>
            <person name="Jogler C."/>
        </authorList>
    </citation>
    <scope>NUCLEOTIDE SEQUENCE [LARGE SCALE GENOMIC DNA]</scope>
    <source>
        <strain evidence="1 2">HG66A1</strain>
    </source>
</reference>